<dbReference type="InterPro" id="IPR028082">
    <property type="entry name" value="Peripla_BP_I"/>
</dbReference>
<gene>
    <name evidence="5" type="ORF">GCM10009765_08210</name>
</gene>
<evidence type="ECO:0000256" key="2">
    <source>
        <dbReference type="ARBA" id="ARBA00023125"/>
    </source>
</evidence>
<sequence length="339" mass="35978">MRASLKDVAARAGVSTMTVSNVLNNKASVAPGTRARVQQAVAELGYRPSLSARNLARGRSGVVALAVPEIGLPYFAELAHFMMIEAEKRDWTLVVEQTAHDRGRELALLSGGRGHLIDGVLMFPSEVSADDVPSGPSGPPVVLFGSASGGAGGDPVVDHVMIDNLGAGQVATGHLVAAGRRRIALIGPAYEPRSRRQAPRVAGYRRALKAAGLTIEKDYIEHGALHDREAGALAMERLLALPKPPDAVFCLSDLLAIGAMRTIHRSGRRIPDDIAVLGFDDVDDAAYLTPTLSSMRPDKAQIAELAVDVLDRRFAAPEPAQVWRANCDLVPRESTLGVS</sequence>
<evidence type="ECO:0000256" key="1">
    <source>
        <dbReference type="ARBA" id="ARBA00023015"/>
    </source>
</evidence>
<dbReference type="InterPro" id="IPR046335">
    <property type="entry name" value="LacI/GalR-like_sensor"/>
</dbReference>
<dbReference type="InterPro" id="IPR000843">
    <property type="entry name" value="HTH_LacI"/>
</dbReference>
<dbReference type="CDD" id="cd01392">
    <property type="entry name" value="HTH_LacI"/>
    <property type="match status" value="1"/>
</dbReference>
<dbReference type="Gene3D" id="1.10.260.40">
    <property type="entry name" value="lambda repressor-like DNA-binding domains"/>
    <property type="match status" value="1"/>
</dbReference>
<dbReference type="SMART" id="SM00354">
    <property type="entry name" value="HTH_LACI"/>
    <property type="match status" value="1"/>
</dbReference>
<dbReference type="RefSeq" id="WP_344307228.1">
    <property type="nucleotide sequence ID" value="NZ_BAAANY010000002.1"/>
</dbReference>
<evidence type="ECO:0000313" key="5">
    <source>
        <dbReference type="EMBL" id="GAA1661124.1"/>
    </source>
</evidence>
<dbReference type="Proteomes" id="UP001500618">
    <property type="component" value="Unassembled WGS sequence"/>
</dbReference>
<evidence type="ECO:0000259" key="4">
    <source>
        <dbReference type="PROSITE" id="PS50932"/>
    </source>
</evidence>
<dbReference type="SUPFAM" id="SSF47413">
    <property type="entry name" value="lambda repressor-like DNA-binding domains"/>
    <property type="match status" value="1"/>
</dbReference>
<evidence type="ECO:0000313" key="6">
    <source>
        <dbReference type="Proteomes" id="UP001500618"/>
    </source>
</evidence>
<keyword evidence="1" id="KW-0805">Transcription regulation</keyword>
<comment type="caution">
    <text evidence="5">The sequence shown here is derived from an EMBL/GenBank/DDBJ whole genome shotgun (WGS) entry which is preliminary data.</text>
</comment>
<dbReference type="InterPro" id="IPR010982">
    <property type="entry name" value="Lambda_DNA-bd_dom_sf"/>
</dbReference>
<proteinExistence type="predicted"/>
<dbReference type="PROSITE" id="PS00356">
    <property type="entry name" value="HTH_LACI_1"/>
    <property type="match status" value="1"/>
</dbReference>
<dbReference type="Pfam" id="PF00356">
    <property type="entry name" value="LacI"/>
    <property type="match status" value="1"/>
</dbReference>
<dbReference type="SUPFAM" id="SSF53822">
    <property type="entry name" value="Periplasmic binding protein-like I"/>
    <property type="match status" value="1"/>
</dbReference>
<protein>
    <submittedName>
        <fullName evidence="5">LacI family DNA-binding transcriptional regulator</fullName>
    </submittedName>
</protein>
<dbReference type="CDD" id="cd06267">
    <property type="entry name" value="PBP1_LacI_sugar_binding-like"/>
    <property type="match status" value="1"/>
</dbReference>
<reference evidence="5 6" key="1">
    <citation type="journal article" date="2019" name="Int. J. Syst. Evol. Microbiol.">
        <title>The Global Catalogue of Microorganisms (GCM) 10K type strain sequencing project: providing services to taxonomists for standard genome sequencing and annotation.</title>
        <authorList>
            <consortium name="The Broad Institute Genomics Platform"/>
            <consortium name="The Broad Institute Genome Sequencing Center for Infectious Disease"/>
            <person name="Wu L."/>
            <person name="Ma J."/>
        </authorList>
    </citation>
    <scope>NUCLEOTIDE SEQUENCE [LARGE SCALE GENOMIC DNA]</scope>
    <source>
        <strain evidence="5 6">JCM 14718</strain>
    </source>
</reference>
<dbReference type="Pfam" id="PF13377">
    <property type="entry name" value="Peripla_BP_3"/>
    <property type="match status" value="1"/>
</dbReference>
<keyword evidence="2 5" id="KW-0238">DNA-binding</keyword>
<dbReference type="GO" id="GO:0003677">
    <property type="term" value="F:DNA binding"/>
    <property type="evidence" value="ECO:0007669"/>
    <property type="project" value="UniProtKB-KW"/>
</dbReference>
<keyword evidence="6" id="KW-1185">Reference proteome</keyword>
<dbReference type="PANTHER" id="PTHR30146">
    <property type="entry name" value="LACI-RELATED TRANSCRIPTIONAL REPRESSOR"/>
    <property type="match status" value="1"/>
</dbReference>
<name>A0ABN2FWM8_9ACTN</name>
<dbReference type="PROSITE" id="PS50932">
    <property type="entry name" value="HTH_LACI_2"/>
    <property type="match status" value="1"/>
</dbReference>
<accession>A0ABN2FWM8</accession>
<dbReference type="PANTHER" id="PTHR30146:SF153">
    <property type="entry name" value="LACTOSE OPERON REPRESSOR"/>
    <property type="match status" value="1"/>
</dbReference>
<dbReference type="EMBL" id="BAAANY010000002">
    <property type="protein sequence ID" value="GAA1661124.1"/>
    <property type="molecule type" value="Genomic_DNA"/>
</dbReference>
<evidence type="ECO:0000256" key="3">
    <source>
        <dbReference type="ARBA" id="ARBA00023163"/>
    </source>
</evidence>
<keyword evidence="3" id="KW-0804">Transcription</keyword>
<organism evidence="5 6">
    <name type="scientific">Fodinicola feengrottensis</name>
    <dbReference type="NCBI Taxonomy" id="435914"/>
    <lineage>
        <taxon>Bacteria</taxon>
        <taxon>Bacillati</taxon>
        <taxon>Actinomycetota</taxon>
        <taxon>Actinomycetes</taxon>
        <taxon>Mycobacteriales</taxon>
        <taxon>Fodinicola</taxon>
    </lineage>
</organism>
<dbReference type="Gene3D" id="3.40.50.2300">
    <property type="match status" value="2"/>
</dbReference>
<feature type="domain" description="HTH lacI-type" evidence="4">
    <location>
        <begin position="3"/>
        <end position="57"/>
    </location>
</feature>